<dbReference type="Proteomes" id="UP000284465">
    <property type="component" value="Unassembled WGS sequence"/>
</dbReference>
<evidence type="ECO:0000313" key="3">
    <source>
        <dbReference type="Proteomes" id="UP000284465"/>
    </source>
</evidence>
<name>A0A3R6ADE0_9FIRM</name>
<sequence>MSDIMALYSEGASSLCVNGSVDMLGMRTGLAGTVYQGYDPFEDVPQKGEFDWGGFARNLVMGLAVGAACIALAVFLPGIGTVAAGALFGAGMGAISASVAGAVSDYSSGNV</sequence>
<feature type="transmembrane region" description="Helical" evidence="1">
    <location>
        <begin position="82"/>
        <end position="103"/>
    </location>
</feature>
<keyword evidence="1" id="KW-0812">Transmembrane</keyword>
<keyword evidence="1" id="KW-0472">Membrane</keyword>
<evidence type="ECO:0000256" key="1">
    <source>
        <dbReference type="SAM" id="Phobius"/>
    </source>
</evidence>
<accession>A0A3R6ADE0</accession>
<keyword evidence="1" id="KW-1133">Transmembrane helix</keyword>
<dbReference type="AlphaFoldDB" id="A0A3R6ADE0"/>
<organism evidence="2 3">
    <name type="scientific">Roseburia intestinalis</name>
    <dbReference type="NCBI Taxonomy" id="166486"/>
    <lineage>
        <taxon>Bacteria</taxon>
        <taxon>Bacillati</taxon>
        <taxon>Bacillota</taxon>
        <taxon>Clostridia</taxon>
        <taxon>Lachnospirales</taxon>
        <taxon>Lachnospiraceae</taxon>
        <taxon>Roseburia</taxon>
    </lineage>
</organism>
<protein>
    <submittedName>
        <fullName evidence="2">Uncharacterized protein</fullName>
    </submittedName>
</protein>
<reference evidence="2 3" key="1">
    <citation type="submission" date="2018-08" db="EMBL/GenBank/DDBJ databases">
        <title>A genome reference for cultivated species of the human gut microbiota.</title>
        <authorList>
            <person name="Zou Y."/>
            <person name="Xue W."/>
            <person name="Luo G."/>
        </authorList>
    </citation>
    <scope>NUCLEOTIDE SEQUENCE [LARGE SCALE GENOMIC DNA]</scope>
    <source>
        <strain evidence="2 3">AM43-11</strain>
    </source>
</reference>
<gene>
    <name evidence="2" type="ORF">DW927_20575</name>
</gene>
<dbReference type="EMBL" id="QSFP01000083">
    <property type="protein sequence ID" value="RHA58735.1"/>
    <property type="molecule type" value="Genomic_DNA"/>
</dbReference>
<comment type="caution">
    <text evidence="2">The sequence shown here is derived from an EMBL/GenBank/DDBJ whole genome shotgun (WGS) entry which is preliminary data.</text>
</comment>
<proteinExistence type="predicted"/>
<feature type="transmembrane region" description="Helical" evidence="1">
    <location>
        <begin position="55"/>
        <end position="76"/>
    </location>
</feature>
<evidence type="ECO:0000313" key="2">
    <source>
        <dbReference type="EMBL" id="RHA58735.1"/>
    </source>
</evidence>
<feature type="non-terminal residue" evidence="2">
    <location>
        <position position="111"/>
    </location>
</feature>